<dbReference type="AlphaFoldDB" id="A0A7G2EUG2"/>
<proteinExistence type="predicted"/>
<accession>A0A7G2EUG2</accession>
<gene>
    <name evidence="1" type="ORF">AT9943_LOCUS12472</name>
</gene>
<dbReference type="Proteomes" id="UP000516314">
    <property type="component" value="Chromosome 3"/>
</dbReference>
<name>A0A7G2EUG2_ARATH</name>
<dbReference type="EMBL" id="LR881468">
    <property type="protein sequence ID" value="CAD5324583.1"/>
    <property type="molecule type" value="Genomic_DNA"/>
</dbReference>
<evidence type="ECO:0000313" key="2">
    <source>
        <dbReference type="Proteomes" id="UP000516314"/>
    </source>
</evidence>
<protein>
    <submittedName>
        <fullName evidence="1">(thale cress) hypothetical protein</fullName>
    </submittedName>
</protein>
<reference evidence="1 2" key="1">
    <citation type="submission" date="2020-09" db="EMBL/GenBank/DDBJ databases">
        <authorList>
            <person name="Ashkenazy H."/>
        </authorList>
    </citation>
    <scope>NUCLEOTIDE SEQUENCE [LARGE SCALE GENOMIC DNA]</scope>
    <source>
        <strain evidence="2">cv. Cdm-0</strain>
    </source>
</reference>
<evidence type="ECO:0000313" key="1">
    <source>
        <dbReference type="EMBL" id="CAD5324583.1"/>
    </source>
</evidence>
<sequence>MIRSPRTTSTNSGSSSKGKKHTKCILLDCYNSGKTVAEGRVCSTDPATLLHFKPIGPKASKVFLGYRRSGLCYMLHFLHSWCLVLRFMKTNREEIYVERSFKPNNSTIQNLMDIERFILPHTSTSGVARLKMRVISWVGLQFYNY</sequence>
<organism evidence="1 2">
    <name type="scientific">Arabidopsis thaliana</name>
    <name type="common">Mouse-ear cress</name>
    <dbReference type="NCBI Taxonomy" id="3702"/>
    <lineage>
        <taxon>Eukaryota</taxon>
        <taxon>Viridiplantae</taxon>
        <taxon>Streptophyta</taxon>
        <taxon>Embryophyta</taxon>
        <taxon>Tracheophyta</taxon>
        <taxon>Spermatophyta</taxon>
        <taxon>Magnoliopsida</taxon>
        <taxon>eudicotyledons</taxon>
        <taxon>Gunneridae</taxon>
        <taxon>Pentapetalae</taxon>
        <taxon>rosids</taxon>
        <taxon>malvids</taxon>
        <taxon>Brassicales</taxon>
        <taxon>Brassicaceae</taxon>
        <taxon>Camelineae</taxon>
        <taxon>Arabidopsis</taxon>
    </lineage>
</organism>